<dbReference type="AlphaFoldDB" id="A0ABD2VJ67"/>
<evidence type="ECO:0000313" key="2">
    <source>
        <dbReference type="EMBL" id="KAL3379998.1"/>
    </source>
</evidence>
<protein>
    <submittedName>
        <fullName evidence="2">Uncharacterized protein</fullName>
    </submittedName>
</protein>
<evidence type="ECO:0000313" key="3">
    <source>
        <dbReference type="Proteomes" id="UP001627284"/>
    </source>
</evidence>
<sequence>MKAYYQAAGGEKKKRIYGLGSEAKTYYGHNLCASSSVATSFSQSTSTRNMDVFVKEMIPALTNHFLPVIMERLQQVVIPIDNPSLVTPMVPPSAAANEDEVDPLVSSDDGIP</sequence>
<keyword evidence="3" id="KW-1185">Reference proteome</keyword>
<proteinExistence type="predicted"/>
<reference evidence="2 3" key="1">
    <citation type="submission" date="2024-05" db="EMBL/GenBank/DDBJ databases">
        <title>De novo assembly of an allotetraploid wild potato.</title>
        <authorList>
            <person name="Hosaka A.J."/>
        </authorList>
    </citation>
    <scope>NUCLEOTIDE SEQUENCE [LARGE SCALE GENOMIC DNA]</scope>
    <source>
        <tissue evidence="2">Young leaves</tissue>
    </source>
</reference>
<comment type="caution">
    <text evidence="2">The sequence shown here is derived from an EMBL/GenBank/DDBJ whole genome shotgun (WGS) entry which is preliminary data.</text>
</comment>
<dbReference type="Proteomes" id="UP001627284">
    <property type="component" value="Unassembled WGS sequence"/>
</dbReference>
<accession>A0ABD2VJ67</accession>
<name>A0ABD2VJ67_9SOLN</name>
<dbReference type="EMBL" id="JBJKTR010000001">
    <property type="protein sequence ID" value="KAL3379998.1"/>
    <property type="molecule type" value="Genomic_DNA"/>
</dbReference>
<organism evidence="2 3">
    <name type="scientific">Solanum stoloniferum</name>
    <dbReference type="NCBI Taxonomy" id="62892"/>
    <lineage>
        <taxon>Eukaryota</taxon>
        <taxon>Viridiplantae</taxon>
        <taxon>Streptophyta</taxon>
        <taxon>Embryophyta</taxon>
        <taxon>Tracheophyta</taxon>
        <taxon>Spermatophyta</taxon>
        <taxon>Magnoliopsida</taxon>
        <taxon>eudicotyledons</taxon>
        <taxon>Gunneridae</taxon>
        <taxon>Pentapetalae</taxon>
        <taxon>asterids</taxon>
        <taxon>lamiids</taxon>
        <taxon>Solanales</taxon>
        <taxon>Solanaceae</taxon>
        <taxon>Solanoideae</taxon>
        <taxon>Solaneae</taxon>
        <taxon>Solanum</taxon>
    </lineage>
</organism>
<feature type="region of interest" description="Disordered" evidence="1">
    <location>
        <begin position="89"/>
        <end position="112"/>
    </location>
</feature>
<dbReference type="EMBL" id="JBJKTR010000001">
    <property type="protein sequence ID" value="KAL3380000.1"/>
    <property type="molecule type" value="Genomic_DNA"/>
</dbReference>
<gene>
    <name evidence="2" type="ORF">AABB24_000568</name>
</gene>
<evidence type="ECO:0000256" key="1">
    <source>
        <dbReference type="SAM" id="MobiDB-lite"/>
    </source>
</evidence>